<dbReference type="PIRSF" id="PIRSF018427">
    <property type="entry name" value="Isopntndiph_ism"/>
    <property type="match status" value="1"/>
</dbReference>
<reference evidence="13" key="1">
    <citation type="journal article" date="2014" name="Int. J. Syst. Evol. Microbiol.">
        <title>Complete genome sequence of Corynebacterium casei LMG S-19264T (=DSM 44701T), isolated from a smear-ripened cheese.</title>
        <authorList>
            <consortium name="US DOE Joint Genome Institute (JGI-PGF)"/>
            <person name="Walter F."/>
            <person name="Albersmeier A."/>
            <person name="Kalinowski J."/>
            <person name="Ruckert C."/>
        </authorList>
    </citation>
    <scope>NUCLEOTIDE SEQUENCE</scope>
    <source>
        <strain evidence="13">JCM 3276</strain>
    </source>
</reference>
<feature type="active site" evidence="10 11">
    <location>
        <position position="119"/>
    </location>
</feature>
<dbReference type="PANTHER" id="PTHR10885:SF0">
    <property type="entry name" value="ISOPENTENYL-DIPHOSPHATE DELTA-ISOMERASE"/>
    <property type="match status" value="1"/>
</dbReference>
<dbReference type="EMBL" id="BMRB01000003">
    <property type="protein sequence ID" value="GGS43690.1"/>
    <property type="molecule type" value="Genomic_DNA"/>
</dbReference>
<evidence type="ECO:0000259" key="12">
    <source>
        <dbReference type="PROSITE" id="PS51462"/>
    </source>
</evidence>
<keyword evidence="6 10" id="KW-0460">Magnesium</keyword>
<gene>
    <name evidence="10 13" type="primary">idi</name>
    <name evidence="13" type="ORF">GCM10010171_43560</name>
</gene>
<dbReference type="GO" id="GO:0050992">
    <property type="term" value="P:dimethylallyl diphosphate biosynthetic process"/>
    <property type="evidence" value="ECO:0007669"/>
    <property type="project" value="UniProtKB-UniRule"/>
</dbReference>
<proteinExistence type="inferred from homology"/>
<evidence type="ECO:0000256" key="1">
    <source>
        <dbReference type="ARBA" id="ARBA00004826"/>
    </source>
</evidence>
<evidence type="ECO:0000256" key="5">
    <source>
        <dbReference type="ARBA" id="ARBA00022723"/>
    </source>
</evidence>
<organism evidence="13 14">
    <name type="scientific">Actinokineospora fastidiosa</name>
    <dbReference type="NCBI Taxonomy" id="1816"/>
    <lineage>
        <taxon>Bacteria</taxon>
        <taxon>Bacillati</taxon>
        <taxon>Actinomycetota</taxon>
        <taxon>Actinomycetes</taxon>
        <taxon>Pseudonocardiales</taxon>
        <taxon>Pseudonocardiaceae</taxon>
        <taxon>Actinokineospora</taxon>
    </lineage>
</organism>
<feature type="binding site" evidence="10">
    <location>
        <position position="34"/>
    </location>
    <ligand>
        <name>Mn(2+)</name>
        <dbReference type="ChEBI" id="CHEBI:29035"/>
    </ligand>
</feature>
<evidence type="ECO:0000313" key="14">
    <source>
        <dbReference type="Proteomes" id="UP000660680"/>
    </source>
</evidence>
<comment type="subcellular location">
    <subcellularLocation>
        <location evidence="10">Cytoplasm</location>
    </subcellularLocation>
</comment>
<dbReference type="Gene3D" id="3.90.79.10">
    <property type="entry name" value="Nucleoside Triphosphate Pyrophosphohydrolase"/>
    <property type="match status" value="1"/>
</dbReference>
<feature type="binding site" evidence="10">
    <location>
        <position position="89"/>
    </location>
    <ligand>
        <name>Mg(2+)</name>
        <dbReference type="ChEBI" id="CHEBI:18420"/>
    </ligand>
</feature>
<dbReference type="GO" id="GO:0004452">
    <property type="term" value="F:isopentenyl-diphosphate delta-isomerase activity"/>
    <property type="evidence" value="ECO:0007669"/>
    <property type="project" value="UniProtKB-UniRule"/>
</dbReference>
<keyword evidence="4 10" id="KW-0963">Cytoplasm</keyword>
<evidence type="ECO:0000256" key="2">
    <source>
        <dbReference type="ARBA" id="ARBA00007579"/>
    </source>
</evidence>
<dbReference type="AlphaFoldDB" id="A0A918GLQ4"/>
<feature type="binding site" evidence="10">
    <location>
        <position position="117"/>
    </location>
    <ligand>
        <name>Mn(2+)</name>
        <dbReference type="ChEBI" id="CHEBI:29035"/>
    </ligand>
</feature>
<comment type="function">
    <text evidence="10">Catalyzes the 1,3-allylic rearrangement of the homoallylic substrate isopentenyl (IPP) to its highly electrophilic allylic isomer, dimethylallyl diphosphate (DMAPP).</text>
</comment>
<dbReference type="InterPro" id="IPR011876">
    <property type="entry name" value="IsopentenylPP_isomerase_typ1"/>
</dbReference>
<feature type="active site" evidence="10 11">
    <location>
        <position position="69"/>
    </location>
</feature>
<comment type="catalytic activity">
    <reaction evidence="10">
        <text>isopentenyl diphosphate = dimethylallyl diphosphate</text>
        <dbReference type="Rhea" id="RHEA:23284"/>
        <dbReference type="ChEBI" id="CHEBI:57623"/>
        <dbReference type="ChEBI" id="CHEBI:128769"/>
        <dbReference type="EC" id="5.3.3.2"/>
    </reaction>
</comment>
<comment type="caution">
    <text evidence="13">The sequence shown here is derived from an EMBL/GenBank/DDBJ whole genome shotgun (WGS) entry which is preliminary data.</text>
</comment>
<dbReference type="PANTHER" id="PTHR10885">
    <property type="entry name" value="ISOPENTENYL-DIPHOSPHATE DELTA-ISOMERASE"/>
    <property type="match status" value="1"/>
</dbReference>
<feature type="binding site" evidence="10">
    <location>
        <position position="119"/>
    </location>
    <ligand>
        <name>Mn(2+)</name>
        <dbReference type="ChEBI" id="CHEBI:29035"/>
    </ligand>
</feature>
<protein>
    <recommendedName>
        <fullName evidence="3 10">Isopentenyl-diphosphate Delta-isomerase</fullName>
        <shortName evidence="10">IPP isomerase</shortName>
        <ecNumber evidence="3 10">5.3.3.2</ecNumber>
    </recommendedName>
    <alternativeName>
        <fullName evidence="10">IPP:DMAPP isomerase</fullName>
    </alternativeName>
    <alternativeName>
        <fullName evidence="10">Isopentenyl pyrophosphate isomerase</fullName>
    </alternativeName>
</protein>
<evidence type="ECO:0000256" key="10">
    <source>
        <dbReference type="HAMAP-Rule" id="MF_00202"/>
    </source>
</evidence>
<dbReference type="HAMAP" id="MF_00202">
    <property type="entry name" value="Idi"/>
    <property type="match status" value="1"/>
</dbReference>
<dbReference type="SUPFAM" id="SSF55811">
    <property type="entry name" value="Nudix"/>
    <property type="match status" value="1"/>
</dbReference>
<sequence length="195" mass="21162">MGLVSEEVVLLDESGAAVGTAPKAEVHHRETPLHLAFSSYVFNQRGEFLLTQRAAHKKTWPAVWTNSCCGHPAPGEPPATAVARRLADELGLIGSTKIDLVLPRFRYRAEMDNGVVENEICPVFRVVTDGMVAPNAEEVDAVEWVPWQPFAEAVLAGTRPISPWCALQVRELAALGPDPLAWPAGDEAELPPALR</sequence>
<evidence type="ECO:0000256" key="9">
    <source>
        <dbReference type="ARBA" id="ARBA00023235"/>
    </source>
</evidence>
<keyword evidence="9 10" id="KW-0413">Isomerase</keyword>
<evidence type="ECO:0000313" key="13">
    <source>
        <dbReference type="EMBL" id="GGS43690.1"/>
    </source>
</evidence>
<evidence type="ECO:0000256" key="6">
    <source>
        <dbReference type="ARBA" id="ARBA00022842"/>
    </source>
</evidence>
<dbReference type="GO" id="GO:0046872">
    <property type="term" value="F:metal ion binding"/>
    <property type="evidence" value="ECO:0007669"/>
    <property type="project" value="UniProtKB-KW"/>
</dbReference>
<dbReference type="PROSITE" id="PS51462">
    <property type="entry name" value="NUDIX"/>
    <property type="match status" value="1"/>
</dbReference>
<evidence type="ECO:0000256" key="7">
    <source>
        <dbReference type="ARBA" id="ARBA00023211"/>
    </source>
</evidence>
<dbReference type="GO" id="GO:0008299">
    <property type="term" value="P:isoprenoid biosynthetic process"/>
    <property type="evidence" value="ECO:0007669"/>
    <property type="project" value="UniProtKB-UniRule"/>
</dbReference>
<dbReference type="NCBIfam" id="NF002995">
    <property type="entry name" value="PRK03759.1"/>
    <property type="match status" value="1"/>
</dbReference>
<dbReference type="NCBIfam" id="TIGR02150">
    <property type="entry name" value="IPP_isom_1"/>
    <property type="match status" value="1"/>
</dbReference>
<dbReference type="InterPro" id="IPR000086">
    <property type="entry name" value="NUDIX_hydrolase_dom"/>
</dbReference>
<keyword evidence="5 10" id="KW-0479">Metal-binding</keyword>
<evidence type="ECO:0000256" key="3">
    <source>
        <dbReference type="ARBA" id="ARBA00012057"/>
    </source>
</evidence>
<reference evidence="13" key="2">
    <citation type="submission" date="2020-09" db="EMBL/GenBank/DDBJ databases">
        <authorList>
            <person name="Sun Q."/>
            <person name="Ohkuma M."/>
        </authorList>
    </citation>
    <scope>NUCLEOTIDE SEQUENCE</scope>
    <source>
        <strain evidence="13">JCM 3276</strain>
    </source>
</reference>
<dbReference type="EC" id="5.3.3.2" evidence="3 10"/>
<comment type="cofactor">
    <cofactor evidence="10">
        <name>Mg(2+)</name>
        <dbReference type="ChEBI" id="CHEBI:18420"/>
    </cofactor>
    <text evidence="10">Binds 1 Mg(2+) ion per subunit. The magnesium ion binds only when substrate is bound.</text>
</comment>
<comment type="similarity">
    <text evidence="2 10">Belongs to the IPP isomerase type 1 family.</text>
</comment>
<evidence type="ECO:0000256" key="4">
    <source>
        <dbReference type="ARBA" id="ARBA00022490"/>
    </source>
</evidence>
<keyword evidence="14" id="KW-1185">Reference proteome</keyword>
<accession>A0A918GLQ4</accession>
<feature type="binding site" evidence="10">
    <location>
        <position position="27"/>
    </location>
    <ligand>
        <name>Mn(2+)</name>
        <dbReference type="ChEBI" id="CHEBI:29035"/>
    </ligand>
</feature>
<evidence type="ECO:0000256" key="8">
    <source>
        <dbReference type="ARBA" id="ARBA00023229"/>
    </source>
</evidence>
<dbReference type="CDD" id="cd02885">
    <property type="entry name" value="NUDIX_IPP_Isomerase"/>
    <property type="match status" value="1"/>
</dbReference>
<keyword evidence="8 10" id="KW-0414">Isoprene biosynthesis</keyword>
<name>A0A918GLQ4_9PSEU</name>
<evidence type="ECO:0000256" key="11">
    <source>
        <dbReference type="PIRSR" id="PIRSR018427-1"/>
    </source>
</evidence>
<dbReference type="GO" id="GO:0005737">
    <property type="term" value="C:cytoplasm"/>
    <property type="evidence" value="ECO:0007669"/>
    <property type="project" value="UniProtKB-SubCell"/>
</dbReference>
<keyword evidence="7 10" id="KW-0464">Manganese</keyword>
<dbReference type="Pfam" id="PF00293">
    <property type="entry name" value="NUDIX"/>
    <property type="match status" value="1"/>
</dbReference>
<dbReference type="InterPro" id="IPR015797">
    <property type="entry name" value="NUDIX_hydrolase-like_dom_sf"/>
</dbReference>
<feature type="binding site" evidence="10">
    <location>
        <position position="71"/>
    </location>
    <ligand>
        <name>Mn(2+)</name>
        <dbReference type="ChEBI" id="CHEBI:29035"/>
    </ligand>
</feature>
<dbReference type="Proteomes" id="UP000660680">
    <property type="component" value="Unassembled WGS sequence"/>
</dbReference>
<dbReference type="InterPro" id="IPR056375">
    <property type="entry name" value="Idi_bact"/>
</dbReference>
<feature type="domain" description="Nudix hydrolase" evidence="12">
    <location>
        <begin position="32"/>
        <end position="167"/>
    </location>
</feature>
<comment type="pathway">
    <text evidence="1 10">Isoprenoid biosynthesis; dimethylallyl diphosphate biosynthesis; dimethylallyl diphosphate from isopentenyl diphosphate: step 1/1.</text>
</comment>
<comment type="cofactor">
    <cofactor evidence="10">
        <name>Mn(2+)</name>
        <dbReference type="ChEBI" id="CHEBI:29035"/>
    </cofactor>
    <text evidence="10">Binds 1 Mn(2+) ion per subunit.</text>
</comment>